<evidence type="ECO:0000256" key="2">
    <source>
        <dbReference type="ARBA" id="ARBA00023015"/>
    </source>
</evidence>
<dbReference type="InterPro" id="IPR005119">
    <property type="entry name" value="LysR_subst-bd"/>
</dbReference>
<dbReference type="Pfam" id="PF03466">
    <property type="entry name" value="LysR_substrate"/>
    <property type="match status" value="1"/>
</dbReference>
<dbReference type="Proteomes" id="UP000319516">
    <property type="component" value="Unassembled WGS sequence"/>
</dbReference>
<dbReference type="RefSeq" id="WP_141783330.1">
    <property type="nucleotide sequence ID" value="NZ_BAAAIK010000008.1"/>
</dbReference>
<keyword evidence="4" id="KW-0804">Transcription</keyword>
<dbReference type="OrthoDB" id="3181812at2"/>
<dbReference type="EMBL" id="VFOP01000001">
    <property type="protein sequence ID" value="TQL49016.1"/>
    <property type="molecule type" value="Genomic_DNA"/>
</dbReference>
<dbReference type="GO" id="GO:0003677">
    <property type="term" value="F:DNA binding"/>
    <property type="evidence" value="ECO:0007669"/>
    <property type="project" value="UniProtKB-KW"/>
</dbReference>
<evidence type="ECO:0000256" key="4">
    <source>
        <dbReference type="ARBA" id="ARBA00023163"/>
    </source>
</evidence>
<organism evidence="6 7">
    <name type="scientific">Ornithinicoccus hortensis</name>
    <dbReference type="NCBI Taxonomy" id="82346"/>
    <lineage>
        <taxon>Bacteria</taxon>
        <taxon>Bacillati</taxon>
        <taxon>Actinomycetota</taxon>
        <taxon>Actinomycetes</taxon>
        <taxon>Micrococcales</taxon>
        <taxon>Intrasporangiaceae</taxon>
        <taxon>Ornithinicoccus</taxon>
    </lineage>
</organism>
<dbReference type="Gene3D" id="1.10.10.10">
    <property type="entry name" value="Winged helix-like DNA-binding domain superfamily/Winged helix DNA-binding domain"/>
    <property type="match status" value="1"/>
</dbReference>
<dbReference type="PANTHER" id="PTHR30419">
    <property type="entry name" value="HTH-TYPE TRANSCRIPTIONAL REGULATOR YBHD"/>
    <property type="match status" value="1"/>
</dbReference>
<dbReference type="GO" id="GO:0003700">
    <property type="term" value="F:DNA-binding transcription factor activity"/>
    <property type="evidence" value="ECO:0007669"/>
    <property type="project" value="InterPro"/>
</dbReference>
<sequence>METRDLRWFQQVADGSTVTELSDLEGTTQPGISRALARLDREVGTPLLHRSGRTLRMTHAGAAFKRHVDALLHELDDGLAAVHQLVDPETGTVTLAFHPSLGTWLVPDLVSSFRADHPDVRFQLLPRSDATIATVGTRSGVDMELSTVRPHTGDAEWRGLLEEPLVLAVPAGHRLARATQADGPIDLAEAADEPFVLLHPGSLLRQTTLDLCTRAGFTAYPAFECEDLATVRAFVAAGLGVAVVPRPAPYAEPPGGPVRHLPLGDRFAVREVGLAWSPERRMLPAARLFHEHMLARAAAGSLTSGYWAETRERS</sequence>
<keyword evidence="3 6" id="KW-0238">DNA-binding</keyword>
<feature type="domain" description="HTH lysR-type" evidence="5">
    <location>
        <begin position="1"/>
        <end position="58"/>
    </location>
</feature>
<dbReference type="Pfam" id="PF00126">
    <property type="entry name" value="HTH_1"/>
    <property type="match status" value="1"/>
</dbReference>
<dbReference type="PROSITE" id="PS50931">
    <property type="entry name" value="HTH_LYSR"/>
    <property type="match status" value="1"/>
</dbReference>
<dbReference type="InterPro" id="IPR000847">
    <property type="entry name" value="LysR_HTH_N"/>
</dbReference>
<dbReference type="PANTHER" id="PTHR30419:SF28">
    <property type="entry name" value="HTH-TYPE TRANSCRIPTIONAL REGULATOR BSDA"/>
    <property type="match status" value="1"/>
</dbReference>
<dbReference type="AlphaFoldDB" id="A0A542YLN6"/>
<accession>A0A542YLN6</accession>
<comment type="caution">
    <text evidence="6">The sequence shown here is derived from an EMBL/GenBank/DDBJ whole genome shotgun (WGS) entry which is preliminary data.</text>
</comment>
<keyword evidence="2" id="KW-0805">Transcription regulation</keyword>
<protein>
    <submittedName>
        <fullName evidence="6">DNA-binding transcriptional LysR family regulator</fullName>
    </submittedName>
</protein>
<gene>
    <name evidence="6" type="ORF">FB467_0080</name>
</gene>
<dbReference type="GO" id="GO:0005829">
    <property type="term" value="C:cytosol"/>
    <property type="evidence" value="ECO:0007669"/>
    <property type="project" value="TreeGrafter"/>
</dbReference>
<proteinExistence type="inferred from homology"/>
<evidence type="ECO:0000256" key="3">
    <source>
        <dbReference type="ARBA" id="ARBA00023125"/>
    </source>
</evidence>
<dbReference type="SUPFAM" id="SSF46785">
    <property type="entry name" value="Winged helix' DNA-binding domain"/>
    <property type="match status" value="1"/>
</dbReference>
<evidence type="ECO:0000313" key="7">
    <source>
        <dbReference type="Proteomes" id="UP000319516"/>
    </source>
</evidence>
<dbReference type="Gene3D" id="3.40.190.10">
    <property type="entry name" value="Periplasmic binding protein-like II"/>
    <property type="match status" value="2"/>
</dbReference>
<reference evidence="6 7" key="1">
    <citation type="submission" date="2019-06" db="EMBL/GenBank/DDBJ databases">
        <title>Sequencing the genomes of 1000 actinobacteria strains.</title>
        <authorList>
            <person name="Klenk H.-P."/>
        </authorList>
    </citation>
    <scope>NUCLEOTIDE SEQUENCE [LARGE SCALE GENOMIC DNA]</scope>
    <source>
        <strain evidence="6 7">DSM 12335</strain>
    </source>
</reference>
<dbReference type="InterPro" id="IPR036388">
    <property type="entry name" value="WH-like_DNA-bd_sf"/>
</dbReference>
<comment type="similarity">
    <text evidence="1">Belongs to the LysR transcriptional regulatory family.</text>
</comment>
<evidence type="ECO:0000259" key="5">
    <source>
        <dbReference type="PROSITE" id="PS50931"/>
    </source>
</evidence>
<keyword evidence="7" id="KW-1185">Reference proteome</keyword>
<dbReference type="InterPro" id="IPR050950">
    <property type="entry name" value="HTH-type_LysR_regulators"/>
</dbReference>
<evidence type="ECO:0000256" key="1">
    <source>
        <dbReference type="ARBA" id="ARBA00009437"/>
    </source>
</evidence>
<dbReference type="SUPFAM" id="SSF53850">
    <property type="entry name" value="Periplasmic binding protein-like II"/>
    <property type="match status" value="1"/>
</dbReference>
<evidence type="ECO:0000313" key="6">
    <source>
        <dbReference type="EMBL" id="TQL49016.1"/>
    </source>
</evidence>
<dbReference type="InterPro" id="IPR036390">
    <property type="entry name" value="WH_DNA-bd_sf"/>
</dbReference>
<name>A0A542YLN6_9MICO</name>